<dbReference type="InterPro" id="IPR017853">
    <property type="entry name" value="GH"/>
</dbReference>
<dbReference type="OrthoDB" id="6488039at2759"/>
<dbReference type="PANTHER" id="PTHR43730">
    <property type="entry name" value="BETA-MANNOSIDASE"/>
    <property type="match status" value="1"/>
</dbReference>
<dbReference type="SUPFAM" id="SSF51445">
    <property type="entry name" value="(Trans)glycosidases"/>
    <property type="match status" value="1"/>
</dbReference>
<dbReference type="Gene3D" id="3.20.20.80">
    <property type="entry name" value="Glycosidases"/>
    <property type="match status" value="1"/>
</dbReference>
<dbReference type="PANTHER" id="PTHR43730:SF1">
    <property type="entry name" value="BETA-MANNOSIDASE"/>
    <property type="match status" value="1"/>
</dbReference>
<keyword evidence="1" id="KW-0378">Hydrolase</keyword>
<dbReference type="InParanoid" id="C5KH09"/>
<protein>
    <submittedName>
        <fullName evidence="2">Beta-mannosidase, putative</fullName>
    </submittedName>
</protein>
<accession>C5KH09</accession>
<proteinExistence type="predicted"/>
<dbReference type="GO" id="GO:0004567">
    <property type="term" value="F:beta-mannosidase activity"/>
    <property type="evidence" value="ECO:0007669"/>
    <property type="project" value="TreeGrafter"/>
</dbReference>
<dbReference type="InterPro" id="IPR050887">
    <property type="entry name" value="Beta-mannosidase_GH2"/>
</dbReference>
<evidence type="ECO:0000313" key="3">
    <source>
        <dbReference type="Proteomes" id="UP000007800"/>
    </source>
</evidence>
<sequence>TWPFHRQHLVNGGSYLRNYVDYMFGTERGQRIESMELRKAEAYLSQIIQGMWLKLVVEHCRRLQPYNMGLLYWQANDIWPTVSWSTIEYSGRPKVAMTMAQSFYNLSEPTMFFNYSI</sequence>
<keyword evidence="1" id="KW-0326">Glycosidase</keyword>
<dbReference type="GO" id="GO:0006516">
    <property type="term" value="P:glycoprotein catabolic process"/>
    <property type="evidence" value="ECO:0007669"/>
    <property type="project" value="TreeGrafter"/>
</dbReference>
<evidence type="ECO:0000313" key="2">
    <source>
        <dbReference type="EMBL" id="EER15871.1"/>
    </source>
</evidence>
<gene>
    <name evidence="2" type="ORF">Pmar_PMAR003327</name>
</gene>
<feature type="non-terminal residue" evidence="2">
    <location>
        <position position="1"/>
    </location>
</feature>
<dbReference type="Proteomes" id="UP000007800">
    <property type="component" value="Unassembled WGS sequence"/>
</dbReference>
<name>C5KH09_PERM5</name>
<dbReference type="RefSeq" id="XP_002784075.1">
    <property type="nucleotide sequence ID" value="XM_002784029.1"/>
</dbReference>
<keyword evidence="3" id="KW-1185">Reference proteome</keyword>
<dbReference type="AlphaFoldDB" id="C5KH09"/>
<organism evidence="3">
    <name type="scientific">Perkinsus marinus (strain ATCC 50983 / TXsc)</name>
    <dbReference type="NCBI Taxonomy" id="423536"/>
    <lineage>
        <taxon>Eukaryota</taxon>
        <taxon>Sar</taxon>
        <taxon>Alveolata</taxon>
        <taxon>Perkinsozoa</taxon>
        <taxon>Perkinsea</taxon>
        <taxon>Perkinsida</taxon>
        <taxon>Perkinsidae</taxon>
        <taxon>Perkinsus</taxon>
    </lineage>
</organism>
<dbReference type="GeneID" id="9060707"/>
<evidence type="ECO:0000256" key="1">
    <source>
        <dbReference type="ARBA" id="ARBA00023295"/>
    </source>
</evidence>
<feature type="non-terminal residue" evidence="2">
    <location>
        <position position="117"/>
    </location>
</feature>
<dbReference type="EMBL" id="GG673069">
    <property type="protein sequence ID" value="EER15871.1"/>
    <property type="molecule type" value="Genomic_DNA"/>
</dbReference>
<reference evidence="2 3" key="1">
    <citation type="submission" date="2008-07" db="EMBL/GenBank/DDBJ databases">
        <authorList>
            <person name="El-Sayed N."/>
            <person name="Caler E."/>
            <person name="Inman J."/>
            <person name="Amedeo P."/>
            <person name="Hass B."/>
            <person name="Wortman J."/>
        </authorList>
    </citation>
    <scope>NUCLEOTIDE SEQUENCE [LARGE SCALE GENOMIC DNA]</scope>
    <source>
        <strain evidence="3">ATCC 50983 / TXsc</strain>
    </source>
</reference>